<evidence type="ECO:0000313" key="1">
    <source>
        <dbReference type="EMBL" id="KAJ6853935.1"/>
    </source>
</evidence>
<dbReference type="GO" id="GO:0016301">
    <property type="term" value="F:kinase activity"/>
    <property type="evidence" value="ECO:0007669"/>
    <property type="project" value="UniProtKB-KW"/>
</dbReference>
<protein>
    <submittedName>
        <fullName evidence="1">Serine/threonine-protein kinase 38-like</fullName>
    </submittedName>
</protein>
<keyword evidence="1" id="KW-0418">Kinase</keyword>
<proteinExistence type="predicted"/>
<keyword evidence="2" id="KW-1185">Reference proteome</keyword>
<gene>
    <name evidence="1" type="ORF">M6B38_100165</name>
</gene>
<keyword evidence="1" id="KW-0808">Transferase</keyword>
<accession>A0AAX6ISK0</accession>
<organism evidence="1 2">
    <name type="scientific">Iris pallida</name>
    <name type="common">Sweet iris</name>
    <dbReference type="NCBI Taxonomy" id="29817"/>
    <lineage>
        <taxon>Eukaryota</taxon>
        <taxon>Viridiplantae</taxon>
        <taxon>Streptophyta</taxon>
        <taxon>Embryophyta</taxon>
        <taxon>Tracheophyta</taxon>
        <taxon>Spermatophyta</taxon>
        <taxon>Magnoliopsida</taxon>
        <taxon>Liliopsida</taxon>
        <taxon>Asparagales</taxon>
        <taxon>Iridaceae</taxon>
        <taxon>Iridoideae</taxon>
        <taxon>Irideae</taxon>
        <taxon>Iris</taxon>
    </lineage>
</organism>
<dbReference type="Proteomes" id="UP001140949">
    <property type="component" value="Unassembled WGS sequence"/>
</dbReference>
<name>A0AAX6ISK0_IRIPA</name>
<sequence>MAVVYFLSIWLYEGKSKEIVVVLLDGIEAEVVLEINKK</sequence>
<comment type="caution">
    <text evidence="1">The sequence shown here is derived from an EMBL/GenBank/DDBJ whole genome shotgun (WGS) entry which is preliminary data.</text>
</comment>
<reference evidence="1" key="1">
    <citation type="journal article" date="2023" name="GigaByte">
        <title>Genome assembly of the bearded iris, Iris pallida Lam.</title>
        <authorList>
            <person name="Bruccoleri R.E."/>
            <person name="Oakeley E.J."/>
            <person name="Faust A.M.E."/>
            <person name="Altorfer M."/>
            <person name="Dessus-Babus S."/>
            <person name="Burckhardt D."/>
            <person name="Oertli M."/>
            <person name="Naumann U."/>
            <person name="Petersen F."/>
            <person name="Wong J."/>
        </authorList>
    </citation>
    <scope>NUCLEOTIDE SEQUENCE</scope>
    <source>
        <strain evidence="1">GSM-AAB239-AS_SAM_17_03QT</strain>
    </source>
</reference>
<dbReference type="EMBL" id="JANAVB010000198">
    <property type="protein sequence ID" value="KAJ6853935.1"/>
    <property type="molecule type" value="Genomic_DNA"/>
</dbReference>
<evidence type="ECO:0000313" key="2">
    <source>
        <dbReference type="Proteomes" id="UP001140949"/>
    </source>
</evidence>
<reference evidence="1" key="2">
    <citation type="submission" date="2023-04" db="EMBL/GenBank/DDBJ databases">
        <authorList>
            <person name="Bruccoleri R.E."/>
            <person name="Oakeley E.J."/>
            <person name="Faust A.-M."/>
            <person name="Dessus-Babus S."/>
            <person name="Altorfer M."/>
            <person name="Burckhardt D."/>
            <person name="Oertli M."/>
            <person name="Naumann U."/>
            <person name="Petersen F."/>
            <person name="Wong J."/>
        </authorList>
    </citation>
    <scope>NUCLEOTIDE SEQUENCE</scope>
    <source>
        <strain evidence="1">GSM-AAB239-AS_SAM_17_03QT</strain>
        <tissue evidence="1">Leaf</tissue>
    </source>
</reference>
<dbReference type="AlphaFoldDB" id="A0AAX6ISK0"/>